<feature type="region of interest" description="Disordered" evidence="7">
    <location>
        <begin position="34"/>
        <end position="91"/>
    </location>
</feature>
<feature type="compositionally biased region" description="Low complexity" evidence="7">
    <location>
        <begin position="1142"/>
        <end position="1164"/>
    </location>
</feature>
<feature type="compositionally biased region" description="Basic and acidic residues" evidence="7">
    <location>
        <begin position="133"/>
        <end position="144"/>
    </location>
</feature>
<dbReference type="Proteomes" id="UP000791440">
    <property type="component" value="Unassembled WGS sequence"/>
</dbReference>
<feature type="domain" description="C2HC/C3H-type" evidence="8">
    <location>
        <begin position="100"/>
        <end position="129"/>
    </location>
</feature>
<feature type="compositionally biased region" description="Basic and acidic residues" evidence="7">
    <location>
        <begin position="372"/>
        <end position="383"/>
    </location>
</feature>
<evidence type="ECO:0000256" key="7">
    <source>
        <dbReference type="SAM" id="MobiDB-lite"/>
    </source>
</evidence>
<reference evidence="9" key="2">
    <citation type="submission" date="2020-12" db="EMBL/GenBank/DDBJ databases">
        <authorList>
            <person name="Kanost M."/>
        </authorList>
    </citation>
    <scope>NUCLEOTIDE SEQUENCE</scope>
</reference>
<dbReference type="Gene3D" id="3.30.160.60">
    <property type="entry name" value="Classic Zinc Finger"/>
    <property type="match status" value="1"/>
</dbReference>
<keyword evidence="2" id="KW-0479">Metal-binding</keyword>
<feature type="compositionally biased region" description="Polar residues" evidence="7">
    <location>
        <begin position="1039"/>
        <end position="1057"/>
    </location>
</feature>
<organism evidence="9 10">
    <name type="scientific">Manduca sexta</name>
    <name type="common">Tobacco hawkmoth</name>
    <name type="synonym">Tobacco hornworm</name>
    <dbReference type="NCBI Taxonomy" id="7130"/>
    <lineage>
        <taxon>Eukaryota</taxon>
        <taxon>Metazoa</taxon>
        <taxon>Ecdysozoa</taxon>
        <taxon>Arthropoda</taxon>
        <taxon>Hexapoda</taxon>
        <taxon>Insecta</taxon>
        <taxon>Pterygota</taxon>
        <taxon>Neoptera</taxon>
        <taxon>Endopterygota</taxon>
        <taxon>Lepidoptera</taxon>
        <taxon>Glossata</taxon>
        <taxon>Ditrysia</taxon>
        <taxon>Bombycoidea</taxon>
        <taxon>Sphingidae</taxon>
        <taxon>Sphinginae</taxon>
        <taxon>Sphingini</taxon>
        <taxon>Manduca</taxon>
    </lineage>
</organism>
<dbReference type="GO" id="GO:0008270">
    <property type="term" value="F:zinc ion binding"/>
    <property type="evidence" value="ECO:0007669"/>
    <property type="project" value="UniProtKB-KW"/>
</dbReference>
<evidence type="ECO:0000256" key="3">
    <source>
        <dbReference type="ARBA" id="ARBA00022771"/>
    </source>
</evidence>
<dbReference type="EMBL" id="JH668301">
    <property type="protein sequence ID" value="KAG6443238.1"/>
    <property type="molecule type" value="Genomic_DNA"/>
</dbReference>
<dbReference type="PANTHER" id="PTHR14649">
    <property type="entry name" value="ZINC FINGER C2HC DOMAIN-CONTAINING PROTEIN 1C"/>
    <property type="match status" value="1"/>
</dbReference>
<feature type="compositionally biased region" description="Basic and acidic residues" evidence="7">
    <location>
        <begin position="1125"/>
        <end position="1140"/>
    </location>
</feature>
<feature type="compositionally biased region" description="Low complexity" evidence="7">
    <location>
        <begin position="325"/>
        <end position="335"/>
    </location>
</feature>
<sequence>MMRVLLSCVVIETIYFRNFSFFLADIDMEIYDGKKQHQQSSKSSRSPSPESPPDTSPEQDEAYQPVLRTPPPSRAGPPPSPPVPTNPVAPVAPEPSAPLPLMPCLVCGRTFVPQSLAKHVKICEKMTVKKRKTFDSSRQRREGMKATNSNTGTDLEQYLPKNFGLPENSPFLEKSPPNTAKPTPKTKPHSVRSAIMKPAAELQKCPHCARAFGVRAFERHVEWCADKAKILPAAPAHAAPHIADAKQRLNARTQYKAPPVRQRKSSQTREKSSNSRSASVDSSRGVSPPPPREYGDYRQGRIRASESMSSNDCHEDTSPHVPVIRNSRNSQNNSSGDANVKARQARLARDLSSSRNTQNPRSSSIQQSRTDPNIKKSQPESKPKTRMNVKKQQQLKKLEAIASKYSEDKKNEQKDNSKIRREKSLIPVPKKIKKKSETVAPTNNPPIETVLIKEEIKEVKVNTLKQKKPIHLLEATSQISLKDKTLDKKIEKKLLNKEKVDPLTITKESTMSLDSLEECPQSGSSHKDSLYNLNTELLCVPCVLHNTTNEKQYKRSSSKNKSKVNHHVKNIDSNIIEPKVELLYRNPIVVSSCDIMIPECYDDKNCSQKDLAFNSPVESILPDSLNLDNTESSICLKNYNYDDDNKKNCLLNSETNNVIEDANFESEELNNLSAENIEENYEHDLSEELFNDSADNNFEENEEKRHGSGETYTKFTENPADLDEFMIMTDKLLHNRNLNETKFEIEKNVENFHTPKTNSLETINQSVMGTIDTEGKEEPTRNFSDNFEQLKNDLKELLGDADNDVKRKLNIEEFNEDKINRQVSDMEHITVYELKFYEEESNKDNITGDYDERNSSPEFKLPSITSRNKLDTKIPQNRKKLQKIYQPNRKNRVINAQTRANKEYQTFIVKENVDSDNQSISSEAPPLKLPRIENKSSNNIVNDNLFPSSVKRSTSLLDSIQKKSVQKTEYAKGRNKTEQLEQDIMQSLKDFDKFYESEKIDSCHSSKETVNYSVNANVNTVKREPLAKLDRKPKKKETISNGNYTPNGKSSNDSAYSSLNRISPAKLTICNKEPNGLPPMDKCPISSDTGSSHKEDNRSISSEEFLAMERSAEIDGASPQSEQHTNYKELDNHALNDKRTSSRSSSRRSSTWKPHGSLSSSGSEASLHARQCAGAPAPAPRLSRFCHECGRKFPVDTAKFCIECGVKRLLV</sequence>
<dbReference type="AlphaFoldDB" id="A0A922CF84"/>
<feature type="region of interest" description="Disordered" evidence="7">
    <location>
        <begin position="133"/>
        <end position="157"/>
    </location>
</feature>
<feature type="region of interest" description="Disordered" evidence="7">
    <location>
        <begin position="1070"/>
        <end position="1099"/>
    </location>
</feature>
<comment type="caution">
    <text evidence="9">The sequence shown here is derived from an EMBL/GenBank/DDBJ whole genome shotgun (WGS) entry which is preliminary data.</text>
</comment>
<feature type="region of interest" description="Disordered" evidence="7">
    <location>
        <begin position="170"/>
        <end position="192"/>
    </location>
</feature>
<feature type="region of interest" description="Disordered" evidence="7">
    <location>
        <begin position="1023"/>
        <end position="1057"/>
    </location>
</feature>
<feature type="region of interest" description="Disordered" evidence="7">
    <location>
        <begin position="253"/>
        <end position="394"/>
    </location>
</feature>
<name>A0A922CF84_MANSE</name>
<dbReference type="Pfam" id="PF13913">
    <property type="entry name" value="zf-C2HC_2"/>
    <property type="match status" value="2"/>
</dbReference>
<evidence type="ECO:0000256" key="1">
    <source>
        <dbReference type="ARBA" id="ARBA00010843"/>
    </source>
</evidence>
<dbReference type="InterPro" id="IPR049899">
    <property type="entry name" value="Znf_C2HC_C3H"/>
</dbReference>
<evidence type="ECO:0000313" key="10">
    <source>
        <dbReference type="Proteomes" id="UP000791440"/>
    </source>
</evidence>
<dbReference type="InterPro" id="IPR026104">
    <property type="entry name" value="ZNF_C2HC_dom_1C"/>
</dbReference>
<keyword evidence="3 6" id="KW-0863">Zinc-finger</keyword>
<feature type="region of interest" description="Disordered" evidence="7">
    <location>
        <begin position="1114"/>
        <end position="1164"/>
    </location>
</feature>
<evidence type="ECO:0000256" key="5">
    <source>
        <dbReference type="ARBA" id="ARBA00023054"/>
    </source>
</evidence>
<dbReference type="PROSITE" id="PS52027">
    <property type="entry name" value="ZF_C2HC_C3H"/>
    <property type="match status" value="1"/>
</dbReference>
<protein>
    <recommendedName>
        <fullName evidence="8">C2HC/C3H-type domain-containing protein</fullName>
    </recommendedName>
</protein>
<dbReference type="OrthoDB" id="10066537at2759"/>
<evidence type="ECO:0000256" key="2">
    <source>
        <dbReference type="ARBA" id="ARBA00022723"/>
    </source>
</evidence>
<evidence type="ECO:0000259" key="8">
    <source>
        <dbReference type="PROSITE" id="PS52027"/>
    </source>
</evidence>
<evidence type="ECO:0000256" key="6">
    <source>
        <dbReference type="PROSITE-ProRule" id="PRU01371"/>
    </source>
</evidence>
<accession>A0A922CF84</accession>
<dbReference type="PANTHER" id="PTHR14649:SF1">
    <property type="entry name" value="ZINC FINGER C2HC DOMAIN-CONTAINING PROTEIN 1C"/>
    <property type="match status" value="1"/>
</dbReference>
<gene>
    <name evidence="9" type="ORF">O3G_MSEX002778</name>
</gene>
<keyword evidence="4" id="KW-0862">Zinc</keyword>
<proteinExistence type="inferred from homology"/>
<keyword evidence="5" id="KW-0175">Coiled coil</keyword>
<evidence type="ECO:0000256" key="4">
    <source>
        <dbReference type="ARBA" id="ARBA00022833"/>
    </source>
</evidence>
<feature type="compositionally biased region" description="Polar residues" evidence="7">
    <location>
        <begin position="351"/>
        <end position="371"/>
    </location>
</feature>
<keyword evidence="10" id="KW-1185">Reference proteome</keyword>
<reference evidence="9" key="1">
    <citation type="journal article" date="2016" name="Insect Biochem. Mol. Biol.">
        <title>Multifaceted biological insights from a draft genome sequence of the tobacco hornworm moth, Manduca sexta.</title>
        <authorList>
            <person name="Kanost M.R."/>
            <person name="Arrese E.L."/>
            <person name="Cao X."/>
            <person name="Chen Y.R."/>
            <person name="Chellapilla S."/>
            <person name="Goldsmith M.R."/>
            <person name="Grosse-Wilde E."/>
            <person name="Heckel D.G."/>
            <person name="Herndon N."/>
            <person name="Jiang H."/>
            <person name="Papanicolaou A."/>
            <person name="Qu J."/>
            <person name="Soulages J.L."/>
            <person name="Vogel H."/>
            <person name="Walters J."/>
            <person name="Waterhouse R.M."/>
            <person name="Ahn S.J."/>
            <person name="Almeida F.C."/>
            <person name="An C."/>
            <person name="Aqrawi P."/>
            <person name="Bretschneider A."/>
            <person name="Bryant W.B."/>
            <person name="Bucks S."/>
            <person name="Chao H."/>
            <person name="Chevignon G."/>
            <person name="Christen J.M."/>
            <person name="Clarke D.F."/>
            <person name="Dittmer N.T."/>
            <person name="Ferguson L.C.F."/>
            <person name="Garavelou S."/>
            <person name="Gordon K.H.J."/>
            <person name="Gunaratna R.T."/>
            <person name="Han Y."/>
            <person name="Hauser F."/>
            <person name="He Y."/>
            <person name="Heidel-Fischer H."/>
            <person name="Hirsh A."/>
            <person name="Hu Y."/>
            <person name="Jiang H."/>
            <person name="Kalra D."/>
            <person name="Klinner C."/>
            <person name="Konig C."/>
            <person name="Kovar C."/>
            <person name="Kroll A.R."/>
            <person name="Kuwar S.S."/>
            <person name="Lee S.L."/>
            <person name="Lehman R."/>
            <person name="Li K."/>
            <person name="Li Z."/>
            <person name="Liang H."/>
            <person name="Lovelace S."/>
            <person name="Lu Z."/>
            <person name="Mansfield J.H."/>
            <person name="McCulloch K.J."/>
            <person name="Mathew T."/>
            <person name="Morton B."/>
            <person name="Muzny D.M."/>
            <person name="Neunemann D."/>
            <person name="Ongeri F."/>
            <person name="Pauchet Y."/>
            <person name="Pu L.L."/>
            <person name="Pyrousis I."/>
            <person name="Rao X.J."/>
            <person name="Redding A."/>
            <person name="Roesel C."/>
            <person name="Sanchez-Gracia A."/>
            <person name="Schaack S."/>
            <person name="Shukla A."/>
            <person name="Tetreau G."/>
            <person name="Wang Y."/>
            <person name="Xiong G.H."/>
            <person name="Traut W."/>
            <person name="Walsh T.K."/>
            <person name="Worley K.C."/>
            <person name="Wu D."/>
            <person name="Wu W."/>
            <person name="Wu Y.Q."/>
            <person name="Zhang X."/>
            <person name="Zou Z."/>
            <person name="Zucker H."/>
            <person name="Briscoe A.D."/>
            <person name="Burmester T."/>
            <person name="Clem R.J."/>
            <person name="Feyereisen R."/>
            <person name="Grimmelikhuijzen C.J.P."/>
            <person name="Hamodrakas S.J."/>
            <person name="Hansson B.S."/>
            <person name="Huguet E."/>
            <person name="Jermiin L.S."/>
            <person name="Lan Q."/>
            <person name="Lehman H.K."/>
            <person name="Lorenzen M."/>
            <person name="Merzendorfer H."/>
            <person name="Michalopoulos I."/>
            <person name="Morton D.B."/>
            <person name="Muthukrishnan S."/>
            <person name="Oakeshott J.G."/>
            <person name="Palmer W."/>
            <person name="Park Y."/>
            <person name="Passarelli A.L."/>
            <person name="Rozas J."/>
            <person name="Schwartz L.M."/>
            <person name="Smith W."/>
            <person name="Southgate A."/>
            <person name="Vilcinskas A."/>
            <person name="Vogt R."/>
            <person name="Wang P."/>
            <person name="Werren J."/>
            <person name="Yu X.Q."/>
            <person name="Zhou J.J."/>
            <person name="Brown S.J."/>
            <person name="Scherer S.E."/>
            <person name="Richards S."/>
            <person name="Blissard G.W."/>
        </authorList>
    </citation>
    <scope>NUCLEOTIDE SEQUENCE</scope>
</reference>
<feature type="compositionally biased region" description="Pro residues" evidence="7">
    <location>
        <begin position="68"/>
        <end position="91"/>
    </location>
</feature>
<evidence type="ECO:0000313" key="9">
    <source>
        <dbReference type="EMBL" id="KAG6443238.1"/>
    </source>
</evidence>
<feature type="compositionally biased region" description="Low complexity" evidence="7">
    <location>
        <begin position="274"/>
        <end position="286"/>
    </location>
</feature>
<comment type="similarity">
    <text evidence="1">Belongs to the ZC2HC1 family.</text>
</comment>